<feature type="region of interest" description="Disordered" evidence="1">
    <location>
        <begin position="133"/>
        <end position="184"/>
    </location>
</feature>
<evidence type="ECO:0000313" key="2">
    <source>
        <dbReference type="EMBL" id="KAF2117262.1"/>
    </source>
</evidence>
<protein>
    <submittedName>
        <fullName evidence="2">Uncharacterized protein</fullName>
    </submittedName>
</protein>
<feature type="region of interest" description="Disordered" evidence="1">
    <location>
        <begin position="29"/>
        <end position="114"/>
    </location>
</feature>
<sequence>MTTPSRRMSTPPFALAGPSRSILQQLLEEINGTLPKTESIPNPSSRRSSIGRRNSVWVHGGSRAEDAREKLRAADQARQRRKHNDAHGTPEAEPPRQLRRHSTQTGLLHAPSQPAGQLWKMPIFDELDLPSQTMSSSLRGAPVSPANSDSSSPGKAKHSPPHSPDPSLKRPRISPSHEHDMWTHCGNCSEPGSFAAVSRTATFTERDPSRDDADSIPVGLARKPTLSSFRPNAATPQGHYEFTTPARNSQDPIHNPFPVSPDAPTPAWVKPFHLVDDGKSIFKNIHGEDFNDHPLCLHCFRGHGSFHRILQEGCEVCGREDVLKGHYWEQMLDSH</sequence>
<keyword evidence="3" id="KW-1185">Reference proteome</keyword>
<feature type="compositionally biased region" description="Basic and acidic residues" evidence="1">
    <location>
        <begin position="62"/>
        <end position="78"/>
    </location>
</feature>
<evidence type="ECO:0000256" key="1">
    <source>
        <dbReference type="SAM" id="MobiDB-lite"/>
    </source>
</evidence>
<feature type="compositionally biased region" description="Low complexity" evidence="1">
    <location>
        <begin position="39"/>
        <end position="55"/>
    </location>
</feature>
<evidence type="ECO:0000313" key="3">
    <source>
        <dbReference type="Proteomes" id="UP000799770"/>
    </source>
</evidence>
<dbReference type="AlphaFoldDB" id="A0A6A5ZCR5"/>
<dbReference type="Proteomes" id="UP000799770">
    <property type="component" value="Unassembled WGS sequence"/>
</dbReference>
<proteinExistence type="predicted"/>
<feature type="compositionally biased region" description="Basic and acidic residues" evidence="1">
    <location>
        <begin position="85"/>
        <end position="96"/>
    </location>
</feature>
<organism evidence="2 3">
    <name type="scientific">Lophiotrema nucula</name>
    <dbReference type="NCBI Taxonomy" id="690887"/>
    <lineage>
        <taxon>Eukaryota</taxon>
        <taxon>Fungi</taxon>
        <taxon>Dikarya</taxon>
        <taxon>Ascomycota</taxon>
        <taxon>Pezizomycotina</taxon>
        <taxon>Dothideomycetes</taxon>
        <taxon>Pleosporomycetidae</taxon>
        <taxon>Pleosporales</taxon>
        <taxon>Lophiotremataceae</taxon>
        <taxon>Lophiotrema</taxon>
    </lineage>
</organism>
<reference evidence="2" key="1">
    <citation type="journal article" date="2020" name="Stud. Mycol.">
        <title>101 Dothideomycetes genomes: a test case for predicting lifestyles and emergence of pathogens.</title>
        <authorList>
            <person name="Haridas S."/>
            <person name="Albert R."/>
            <person name="Binder M."/>
            <person name="Bloem J."/>
            <person name="Labutti K."/>
            <person name="Salamov A."/>
            <person name="Andreopoulos B."/>
            <person name="Baker S."/>
            <person name="Barry K."/>
            <person name="Bills G."/>
            <person name="Bluhm B."/>
            <person name="Cannon C."/>
            <person name="Castanera R."/>
            <person name="Culley D."/>
            <person name="Daum C."/>
            <person name="Ezra D."/>
            <person name="Gonzalez J."/>
            <person name="Henrissat B."/>
            <person name="Kuo A."/>
            <person name="Liang C."/>
            <person name="Lipzen A."/>
            <person name="Lutzoni F."/>
            <person name="Magnuson J."/>
            <person name="Mondo S."/>
            <person name="Nolan M."/>
            <person name="Ohm R."/>
            <person name="Pangilinan J."/>
            <person name="Park H.-J."/>
            <person name="Ramirez L."/>
            <person name="Alfaro M."/>
            <person name="Sun H."/>
            <person name="Tritt A."/>
            <person name="Yoshinaga Y."/>
            <person name="Zwiers L.-H."/>
            <person name="Turgeon B."/>
            <person name="Goodwin S."/>
            <person name="Spatafora J."/>
            <person name="Crous P."/>
            <person name="Grigoriev I."/>
        </authorList>
    </citation>
    <scope>NUCLEOTIDE SEQUENCE</scope>
    <source>
        <strain evidence="2">CBS 627.86</strain>
    </source>
</reference>
<name>A0A6A5ZCR5_9PLEO</name>
<dbReference type="OrthoDB" id="3688221at2759"/>
<gene>
    <name evidence="2" type="ORF">BDV96DRAFT_598178</name>
</gene>
<accession>A0A6A5ZCR5</accession>
<dbReference type="EMBL" id="ML977319">
    <property type="protein sequence ID" value="KAF2117262.1"/>
    <property type="molecule type" value="Genomic_DNA"/>
</dbReference>